<evidence type="ECO:0008006" key="6">
    <source>
        <dbReference type="Google" id="ProtNLM"/>
    </source>
</evidence>
<dbReference type="InterPro" id="IPR011042">
    <property type="entry name" value="6-blade_b-propeller_TolB-like"/>
</dbReference>
<keyword evidence="5" id="KW-1185">Reference proteome</keyword>
<evidence type="ECO:0000256" key="3">
    <source>
        <dbReference type="ARBA" id="ARBA00022525"/>
    </source>
</evidence>
<comment type="similarity">
    <text evidence="2">Belongs to the major royal jelly protein family.</text>
</comment>
<dbReference type="Gene3D" id="2.120.10.30">
    <property type="entry name" value="TolB, C-terminal domain"/>
    <property type="match status" value="1"/>
</dbReference>
<proteinExistence type="inferred from homology"/>
<dbReference type="Pfam" id="PF03022">
    <property type="entry name" value="MRJP"/>
    <property type="match status" value="1"/>
</dbReference>
<dbReference type="AlphaFoldDB" id="A0A9P0A1M6"/>
<evidence type="ECO:0000256" key="2">
    <source>
        <dbReference type="ARBA" id="ARBA00009127"/>
    </source>
</evidence>
<dbReference type="InterPro" id="IPR017996">
    <property type="entry name" value="MRJP/yellow-related"/>
</dbReference>
<organism evidence="4 5">
    <name type="scientific">Bemisia tabaci</name>
    <name type="common">Sweetpotato whitefly</name>
    <name type="synonym">Aleurodes tabaci</name>
    <dbReference type="NCBI Taxonomy" id="7038"/>
    <lineage>
        <taxon>Eukaryota</taxon>
        <taxon>Metazoa</taxon>
        <taxon>Ecdysozoa</taxon>
        <taxon>Arthropoda</taxon>
        <taxon>Hexapoda</taxon>
        <taxon>Insecta</taxon>
        <taxon>Pterygota</taxon>
        <taxon>Neoptera</taxon>
        <taxon>Paraneoptera</taxon>
        <taxon>Hemiptera</taxon>
        <taxon>Sternorrhyncha</taxon>
        <taxon>Aleyrodoidea</taxon>
        <taxon>Aleyrodidae</taxon>
        <taxon>Aleyrodinae</taxon>
        <taxon>Bemisia</taxon>
    </lineage>
</organism>
<dbReference type="PRINTS" id="PR01366">
    <property type="entry name" value="ROYALJELLY"/>
</dbReference>
<evidence type="ECO:0000313" key="5">
    <source>
        <dbReference type="Proteomes" id="UP001152759"/>
    </source>
</evidence>
<keyword evidence="3" id="KW-0964">Secreted</keyword>
<name>A0A9P0A1M6_BEMTA</name>
<evidence type="ECO:0000313" key="4">
    <source>
        <dbReference type="EMBL" id="CAH0384388.1"/>
    </source>
</evidence>
<dbReference type="PANTHER" id="PTHR10009">
    <property type="entry name" value="PROTEIN YELLOW-RELATED"/>
    <property type="match status" value="1"/>
</dbReference>
<gene>
    <name evidence="4" type="ORF">BEMITA_LOCUS3718</name>
</gene>
<dbReference type="Proteomes" id="UP001152759">
    <property type="component" value="Chromosome 2"/>
</dbReference>
<dbReference type="PANTHER" id="PTHR10009:SF18">
    <property type="entry name" value="PROTEIN YELLOW-LIKE PROTEIN"/>
    <property type="match status" value="1"/>
</dbReference>
<protein>
    <recommendedName>
        <fullName evidence="6">Protein yellow</fullName>
    </recommendedName>
</protein>
<sequence>MAISNAQSYVWPPDYNWRHYGYEGAHVNVLPETEAANKDLVLPWLMTVWMLSSSLAPESTKPTPSKPPKVKPTLTPPYTIEYPLEDTRPPIGEYFWAKHAWNRMEIEFPSEEDRDEAINSGNYIPRNILPLGLEIWEDRIFVTLPMWRNGIPVSLTTIDKADTSHSPVLRPYPDWSWYDVDSTSHCEKIISAFRVATDPCGRLWVLDSGSIDIATNQGQPCPPKLLIFDLATDQLLHKYTFPSSQVFDGSLLSHVVVDVRDDCNSATAFVADVFRYGLIVYSLEENRSWRIGHAYFYPDPLLSDYRMDNIRWQWVDGIFSLTLSPVDPESEDRYLYFHALSSNREFRVPVSKINTEPAARNSVDDFEAVGDPAAAAPASRQRLGHGQQRRSLLQYALVESHRVLELPILQTQSVLAGSSGSQQRLPLLRQRHEAGFH</sequence>
<evidence type="ECO:0000256" key="1">
    <source>
        <dbReference type="ARBA" id="ARBA00004613"/>
    </source>
</evidence>
<accession>A0A9P0A1M6</accession>
<comment type="subcellular location">
    <subcellularLocation>
        <location evidence="1">Secreted</location>
    </subcellularLocation>
</comment>
<reference evidence="4" key="1">
    <citation type="submission" date="2021-12" db="EMBL/GenBank/DDBJ databases">
        <authorList>
            <person name="King R."/>
        </authorList>
    </citation>
    <scope>NUCLEOTIDE SEQUENCE</scope>
</reference>
<dbReference type="GO" id="GO:0005576">
    <property type="term" value="C:extracellular region"/>
    <property type="evidence" value="ECO:0007669"/>
    <property type="project" value="UniProtKB-SubCell"/>
</dbReference>
<dbReference type="EMBL" id="OU963863">
    <property type="protein sequence ID" value="CAH0384388.1"/>
    <property type="molecule type" value="Genomic_DNA"/>
</dbReference>